<dbReference type="AlphaFoldDB" id="A7I438"/>
<reference evidence="2" key="1">
    <citation type="submission" date="2007-07" db="EMBL/GenBank/DDBJ databases">
        <title>Complete genome sequence of Campylobacter hominis ATCC BAA-381, a commensal isolated from the human gastrointestinal tract.</title>
        <authorList>
            <person name="Fouts D.E."/>
            <person name="Mongodin E.F."/>
            <person name="Puiu D."/>
            <person name="Sebastian Y."/>
            <person name="Miller W.G."/>
            <person name="Mandrell R.E."/>
            <person name="Nelson K.E."/>
        </authorList>
    </citation>
    <scope>NUCLEOTIDE SEQUENCE [LARGE SCALE GENOMIC DNA]</scope>
    <source>
        <strain evidence="2">ATCC BAA-381 / LMG 19568 / NCTC 13146 / CH001A</strain>
    </source>
</reference>
<dbReference type="HOGENOM" id="CLU_2970767_0_0_7"/>
<protein>
    <submittedName>
        <fullName evidence="1">Uncharacterized protein</fullName>
    </submittedName>
</protein>
<keyword evidence="2" id="KW-1185">Reference proteome</keyword>
<dbReference type="STRING" id="360107.CHAB381_1768"/>
<accession>A7I438</accession>
<proteinExistence type="predicted"/>
<sequence length="58" mass="7140">MLNSYLKNIEDENSFLECIYLSKFDELEKIFNSSNLSNVEKFYIHHIFKNQNFKKRKF</sequence>
<gene>
    <name evidence="1" type="ordered locus">CHAB381_1768</name>
</gene>
<dbReference type="EMBL" id="CP000776">
    <property type="protein sequence ID" value="ABS51934.1"/>
    <property type="molecule type" value="Genomic_DNA"/>
</dbReference>
<dbReference type="Proteomes" id="UP000002407">
    <property type="component" value="Chromosome"/>
</dbReference>
<dbReference type="KEGG" id="cha:CHAB381_1768"/>
<evidence type="ECO:0000313" key="1">
    <source>
        <dbReference type="EMBL" id="ABS51934.1"/>
    </source>
</evidence>
<name>A7I438_CAMHC</name>
<evidence type="ECO:0000313" key="2">
    <source>
        <dbReference type="Proteomes" id="UP000002407"/>
    </source>
</evidence>
<organism evidence="1 2">
    <name type="scientific">Campylobacter hominis (strain ATCC BAA-381 / DSM 21671 / CCUG 45161 / LMG 19568 / NCTC 13146 / CH001A)</name>
    <dbReference type="NCBI Taxonomy" id="360107"/>
    <lineage>
        <taxon>Bacteria</taxon>
        <taxon>Pseudomonadati</taxon>
        <taxon>Campylobacterota</taxon>
        <taxon>Epsilonproteobacteria</taxon>
        <taxon>Campylobacterales</taxon>
        <taxon>Campylobacteraceae</taxon>
        <taxon>Campylobacter</taxon>
    </lineage>
</organism>